<dbReference type="AlphaFoldDB" id="B6HPD1"/>
<reference evidence="1 2" key="1">
    <citation type="journal article" date="2008" name="Nat. Biotechnol.">
        <title>Genome sequencing and analysis of the filamentous fungus Penicillium chrysogenum.</title>
        <authorList>
            <person name="van den Berg M.A."/>
            <person name="Albang R."/>
            <person name="Albermann K."/>
            <person name="Badger J.H."/>
            <person name="Daran J.-M."/>
            <person name="Driessen A.J.M."/>
            <person name="Garcia-Estrada C."/>
            <person name="Fedorova N.D."/>
            <person name="Harris D.M."/>
            <person name="Heijne W.H.M."/>
            <person name="Joardar V.S."/>
            <person name="Kiel J.A.K.W."/>
            <person name="Kovalchuk A."/>
            <person name="Martin J.F."/>
            <person name="Nierman W.C."/>
            <person name="Nijland J.G."/>
            <person name="Pronk J.T."/>
            <person name="Roubos J.A."/>
            <person name="van der Klei I.J."/>
            <person name="van Peij N.N.M.E."/>
            <person name="Veenhuis M."/>
            <person name="von Doehren H."/>
            <person name="Wagner C."/>
            <person name="Wortman J.R."/>
            <person name="Bovenberg R.A.L."/>
        </authorList>
    </citation>
    <scope>NUCLEOTIDE SEQUENCE [LARGE SCALE GENOMIC DNA]</scope>
    <source>
        <strain evidence="2">ATCC 28089 / DSM 1075 / NRRL 1951 / Wisconsin 54-1255</strain>
    </source>
</reference>
<sequence length="143" mass="15968">MTAMAVTNEGPPLHGHRCDLTSPPTSAFRRRFVRKAASFLGGSGFSADPVEGNYVMRAPCRSAILSHRLACDERRSSLDPRHLIGVMTPACYLRWRFAAIKHWPDAPPKHTSIPLHGLSMLIRAPSCMRWLVPSATRWSRAHI</sequence>
<dbReference type="EMBL" id="AM920437">
    <property type="protein sequence ID" value="CAP97545.1"/>
    <property type="molecule type" value="Genomic_DNA"/>
</dbReference>
<dbReference type="Proteomes" id="UP000000724">
    <property type="component" value="Contig Pc00c22"/>
</dbReference>
<accession>B6HPD1</accession>
<evidence type="ECO:0000313" key="2">
    <source>
        <dbReference type="Proteomes" id="UP000000724"/>
    </source>
</evidence>
<dbReference type="VEuPathDB" id="FungiDB:PCH_Pc22g02570"/>
<keyword evidence="2" id="KW-1185">Reference proteome</keyword>
<evidence type="ECO:0000313" key="1">
    <source>
        <dbReference type="EMBL" id="CAP97545.1"/>
    </source>
</evidence>
<dbReference type="OrthoDB" id="4323028at2759"/>
<dbReference type="HOGENOM" id="CLU_1896923_0_0_1"/>
<protein>
    <submittedName>
        <fullName evidence="1">Uncharacterized protein</fullName>
    </submittedName>
</protein>
<proteinExistence type="predicted"/>
<gene>
    <name evidence="1" type="ORF">Pc22g02570</name>
    <name evidence="1" type="ORF">PCH_Pc22g02570</name>
</gene>
<organism evidence="1 2">
    <name type="scientific">Penicillium rubens (strain ATCC 28089 / DSM 1075 / NRRL 1951 / Wisconsin 54-1255)</name>
    <name type="common">Penicillium chrysogenum</name>
    <dbReference type="NCBI Taxonomy" id="500485"/>
    <lineage>
        <taxon>Eukaryota</taxon>
        <taxon>Fungi</taxon>
        <taxon>Dikarya</taxon>
        <taxon>Ascomycota</taxon>
        <taxon>Pezizomycotina</taxon>
        <taxon>Eurotiomycetes</taxon>
        <taxon>Eurotiomycetidae</taxon>
        <taxon>Eurotiales</taxon>
        <taxon>Aspergillaceae</taxon>
        <taxon>Penicillium</taxon>
        <taxon>Penicillium chrysogenum species complex</taxon>
    </lineage>
</organism>
<name>B6HPD1_PENRW</name>